<dbReference type="Proteomes" id="UP000184074">
    <property type="component" value="Unassembled WGS sequence"/>
</dbReference>
<dbReference type="EMBL" id="FQXB01000001">
    <property type="protein sequence ID" value="SHG86066.1"/>
    <property type="molecule type" value="Genomic_DNA"/>
</dbReference>
<evidence type="ECO:0000256" key="6">
    <source>
        <dbReference type="SAM" id="Phobius"/>
    </source>
</evidence>
<dbReference type="AlphaFoldDB" id="A0A1M5N8Y5"/>
<evidence type="ECO:0000256" key="4">
    <source>
        <dbReference type="ARBA" id="ARBA00022989"/>
    </source>
</evidence>
<keyword evidence="5 6" id="KW-0472">Membrane</keyword>
<comment type="subcellular location">
    <subcellularLocation>
        <location evidence="1">Membrane</location>
        <topology evidence="1">Multi-pass membrane protein</topology>
    </subcellularLocation>
</comment>
<evidence type="ECO:0000256" key="5">
    <source>
        <dbReference type="ARBA" id="ARBA00023136"/>
    </source>
</evidence>
<gene>
    <name evidence="7" type="ORF">SAMN05444003_1255</name>
</gene>
<accession>A0A1M5N8Y5</accession>
<feature type="transmembrane region" description="Helical" evidence="6">
    <location>
        <begin position="23"/>
        <end position="41"/>
    </location>
</feature>
<feature type="transmembrane region" description="Helical" evidence="6">
    <location>
        <begin position="48"/>
        <end position="65"/>
    </location>
</feature>
<feature type="transmembrane region" description="Helical" evidence="6">
    <location>
        <begin position="189"/>
        <end position="207"/>
    </location>
</feature>
<proteinExistence type="predicted"/>
<reference evidence="7 8" key="1">
    <citation type="submission" date="2016-11" db="EMBL/GenBank/DDBJ databases">
        <authorList>
            <person name="Jaros S."/>
            <person name="Januszkiewicz K."/>
            <person name="Wedrychowicz H."/>
        </authorList>
    </citation>
    <scope>NUCLEOTIDE SEQUENCE [LARGE SCALE GENOMIC DNA]</scope>
    <source>
        <strain evidence="7 8">DSM 28715</strain>
    </source>
</reference>
<protein>
    <submittedName>
        <fullName evidence="7">Ceramidase</fullName>
    </submittedName>
</protein>
<feature type="transmembrane region" description="Helical" evidence="6">
    <location>
        <begin position="71"/>
        <end position="92"/>
    </location>
</feature>
<keyword evidence="2 6" id="KW-0812">Transmembrane</keyword>
<dbReference type="GO" id="GO:0006672">
    <property type="term" value="P:ceramide metabolic process"/>
    <property type="evidence" value="ECO:0007669"/>
    <property type="project" value="InterPro"/>
</dbReference>
<evidence type="ECO:0000256" key="2">
    <source>
        <dbReference type="ARBA" id="ARBA00022692"/>
    </source>
</evidence>
<feature type="transmembrane region" description="Helical" evidence="6">
    <location>
        <begin position="155"/>
        <end position="174"/>
    </location>
</feature>
<sequence length="218" mass="24681">MDWFQQFDGYCERTDLTYWSEPINAVTNLAFIVAALIMWRLVGQNFRAGILCVILFLIGSGSYLFHTHATVWAGLADVAPIGAFILFYLYLVNRDLLGWPLWAALLGTIAFLPYAAAVTTIAQALPFFFISSFYWTVPLLLLIYAAALRKNRPRLARGFLVGAVILSISITFRSLDEILCDTIPFGTHFLWHCLNAVMLAYMIHVYARHVLADRPQPR</sequence>
<feature type="transmembrane region" description="Helical" evidence="6">
    <location>
        <begin position="127"/>
        <end position="148"/>
    </location>
</feature>
<organism evidence="7 8">
    <name type="scientific">Cognatiyoonia sediminum</name>
    <dbReference type="NCBI Taxonomy" id="1508389"/>
    <lineage>
        <taxon>Bacteria</taxon>
        <taxon>Pseudomonadati</taxon>
        <taxon>Pseudomonadota</taxon>
        <taxon>Alphaproteobacteria</taxon>
        <taxon>Rhodobacterales</taxon>
        <taxon>Paracoccaceae</taxon>
        <taxon>Cognatiyoonia</taxon>
    </lineage>
</organism>
<evidence type="ECO:0000256" key="3">
    <source>
        <dbReference type="ARBA" id="ARBA00022801"/>
    </source>
</evidence>
<dbReference type="STRING" id="1508389.SAMN05444003_1255"/>
<dbReference type="GO" id="GO:0016811">
    <property type="term" value="F:hydrolase activity, acting on carbon-nitrogen (but not peptide) bonds, in linear amides"/>
    <property type="evidence" value="ECO:0007669"/>
    <property type="project" value="InterPro"/>
</dbReference>
<evidence type="ECO:0000313" key="7">
    <source>
        <dbReference type="EMBL" id="SHG86066.1"/>
    </source>
</evidence>
<evidence type="ECO:0000256" key="1">
    <source>
        <dbReference type="ARBA" id="ARBA00004141"/>
    </source>
</evidence>
<dbReference type="GO" id="GO:0016020">
    <property type="term" value="C:membrane"/>
    <property type="evidence" value="ECO:0007669"/>
    <property type="project" value="UniProtKB-SubCell"/>
</dbReference>
<feature type="transmembrane region" description="Helical" evidence="6">
    <location>
        <begin position="99"/>
        <end position="121"/>
    </location>
</feature>
<keyword evidence="3" id="KW-0378">Hydrolase</keyword>
<dbReference type="OrthoDB" id="277121at2"/>
<dbReference type="InterPro" id="IPR008901">
    <property type="entry name" value="ACER"/>
</dbReference>
<evidence type="ECO:0000313" key="8">
    <source>
        <dbReference type="Proteomes" id="UP000184074"/>
    </source>
</evidence>
<dbReference type="Pfam" id="PF05875">
    <property type="entry name" value="Ceramidase"/>
    <property type="match status" value="1"/>
</dbReference>
<keyword evidence="8" id="KW-1185">Reference proteome</keyword>
<keyword evidence="4 6" id="KW-1133">Transmembrane helix</keyword>
<dbReference type="RefSeq" id="WP_072899960.1">
    <property type="nucleotide sequence ID" value="NZ_FQXB01000001.1"/>
</dbReference>
<name>A0A1M5N8Y5_9RHOB</name>